<comment type="similarity">
    <text evidence="4">Belongs to the D-isomer specific 2-hydroxyacid dehydrogenase family.</text>
</comment>
<dbReference type="Proteomes" id="UP000541470">
    <property type="component" value="Unassembled WGS sequence"/>
</dbReference>
<evidence type="ECO:0000259" key="6">
    <source>
        <dbReference type="Pfam" id="PF02826"/>
    </source>
</evidence>
<dbReference type="FunFam" id="3.40.50.720:FF:000213">
    <property type="entry name" value="Putative 2-hydroxyacid dehydrogenase"/>
    <property type="match status" value="1"/>
</dbReference>
<evidence type="ECO:0000313" key="8">
    <source>
        <dbReference type="Proteomes" id="UP000541470"/>
    </source>
</evidence>
<keyword evidence="1" id="KW-0521">NADP</keyword>
<dbReference type="PANTHER" id="PTHR10996:SF178">
    <property type="entry name" value="2-HYDROXYACID DEHYDROGENASE YGL185C-RELATED"/>
    <property type="match status" value="1"/>
</dbReference>
<dbReference type="GO" id="GO:0016618">
    <property type="term" value="F:hydroxypyruvate reductase [NAD(P)H] activity"/>
    <property type="evidence" value="ECO:0007669"/>
    <property type="project" value="TreeGrafter"/>
</dbReference>
<proteinExistence type="inferred from homology"/>
<dbReference type="SUPFAM" id="SSF52283">
    <property type="entry name" value="Formate/glycerate dehydrogenase catalytic domain-like"/>
    <property type="match status" value="1"/>
</dbReference>
<dbReference type="AlphaFoldDB" id="A0A7Y0FUI1"/>
<evidence type="ECO:0000256" key="3">
    <source>
        <dbReference type="ARBA" id="ARBA00023027"/>
    </source>
</evidence>
<reference evidence="7 8" key="1">
    <citation type="submission" date="2020-04" db="EMBL/GenBank/DDBJ databases">
        <title>Rhizobium sp. S-51 isolated from soil.</title>
        <authorList>
            <person name="Dahal R.H."/>
        </authorList>
    </citation>
    <scope>NUCLEOTIDE SEQUENCE [LARGE SCALE GENOMIC DNA]</scope>
    <source>
        <strain evidence="7 8">S-51</strain>
    </source>
</reference>
<dbReference type="GO" id="GO:0030267">
    <property type="term" value="F:glyoxylate reductase (NADPH) activity"/>
    <property type="evidence" value="ECO:0007669"/>
    <property type="project" value="TreeGrafter"/>
</dbReference>
<keyword evidence="3" id="KW-0520">NAD</keyword>
<gene>
    <name evidence="7" type="ORF">HHL25_00300</name>
</gene>
<accession>A0A7Y0FUI1</accession>
<evidence type="ECO:0000256" key="2">
    <source>
        <dbReference type="ARBA" id="ARBA00023002"/>
    </source>
</evidence>
<dbReference type="EMBL" id="JABBGK010000001">
    <property type="protein sequence ID" value="NML72554.1"/>
    <property type="molecule type" value="Genomic_DNA"/>
</dbReference>
<evidence type="ECO:0000259" key="5">
    <source>
        <dbReference type="Pfam" id="PF00389"/>
    </source>
</evidence>
<dbReference type="CDD" id="cd12156">
    <property type="entry name" value="HPPR"/>
    <property type="match status" value="1"/>
</dbReference>
<dbReference type="PANTHER" id="PTHR10996">
    <property type="entry name" value="2-HYDROXYACID DEHYDROGENASE-RELATED"/>
    <property type="match status" value="1"/>
</dbReference>
<evidence type="ECO:0000256" key="1">
    <source>
        <dbReference type="ARBA" id="ARBA00022857"/>
    </source>
</evidence>
<keyword evidence="2 4" id="KW-0560">Oxidoreductase</keyword>
<sequence>MSNARVTILVPGRINSRVPERLKEHFDILAVPHGAELELSEAEAARVRGIAVSGALPRSWIARLPALEMVASFGVGYDGVDVAAAAERGIVVSNTPDVLNDEVADTAVALLINTIRRLPQAEAWLRQGRWPEEGPFPLTPLSLKGRHVGIHGLGRIGIEIARRLEPFKVRISYHTRRPRSDVGYTHFPTLAGLAEAVDTLISIVPNTPQTLKAINADVLKALGPDGVLINVGRGTTVDEAALIAALTDGTIAAAGLDVFEKEPHVPQALLDLPNVSVLPHVASASVPTRNAMADLVVDNLVSWFTTGRALTPVPETPQGARGPL</sequence>
<feature type="domain" description="D-isomer specific 2-hydroxyacid dehydrogenase NAD-binding" evidence="6">
    <location>
        <begin position="108"/>
        <end position="282"/>
    </location>
</feature>
<evidence type="ECO:0000256" key="4">
    <source>
        <dbReference type="RuleBase" id="RU003719"/>
    </source>
</evidence>
<name>A0A7Y0FUI1_9HYPH</name>
<dbReference type="Pfam" id="PF00389">
    <property type="entry name" value="2-Hacid_dh"/>
    <property type="match status" value="1"/>
</dbReference>
<dbReference type="InterPro" id="IPR006140">
    <property type="entry name" value="D-isomer_DH_NAD-bd"/>
</dbReference>
<dbReference type="GO" id="GO:0051287">
    <property type="term" value="F:NAD binding"/>
    <property type="evidence" value="ECO:0007669"/>
    <property type="project" value="InterPro"/>
</dbReference>
<organism evidence="7 8">
    <name type="scientific">Rhizobium terricola</name>
    <dbReference type="NCBI Taxonomy" id="2728849"/>
    <lineage>
        <taxon>Bacteria</taxon>
        <taxon>Pseudomonadati</taxon>
        <taxon>Pseudomonadota</taxon>
        <taxon>Alphaproteobacteria</taxon>
        <taxon>Hyphomicrobiales</taxon>
        <taxon>Rhizobiaceae</taxon>
        <taxon>Rhizobium/Agrobacterium group</taxon>
        <taxon>Rhizobium</taxon>
    </lineage>
</organism>
<keyword evidence="8" id="KW-1185">Reference proteome</keyword>
<dbReference type="SUPFAM" id="SSF51735">
    <property type="entry name" value="NAD(P)-binding Rossmann-fold domains"/>
    <property type="match status" value="1"/>
</dbReference>
<dbReference type="InterPro" id="IPR006139">
    <property type="entry name" value="D-isomer_2_OHA_DH_cat_dom"/>
</dbReference>
<protein>
    <submittedName>
        <fullName evidence="7">2-hydroxyacid dehydrogenase</fullName>
    </submittedName>
</protein>
<feature type="domain" description="D-isomer specific 2-hydroxyacid dehydrogenase catalytic" evidence="5">
    <location>
        <begin position="18"/>
        <end position="313"/>
    </location>
</feature>
<dbReference type="Pfam" id="PF02826">
    <property type="entry name" value="2-Hacid_dh_C"/>
    <property type="match status" value="1"/>
</dbReference>
<dbReference type="InterPro" id="IPR036291">
    <property type="entry name" value="NAD(P)-bd_dom_sf"/>
</dbReference>
<comment type="caution">
    <text evidence="7">The sequence shown here is derived from an EMBL/GenBank/DDBJ whole genome shotgun (WGS) entry which is preliminary data.</text>
</comment>
<evidence type="ECO:0000313" key="7">
    <source>
        <dbReference type="EMBL" id="NML72554.1"/>
    </source>
</evidence>
<dbReference type="GO" id="GO:0005829">
    <property type="term" value="C:cytosol"/>
    <property type="evidence" value="ECO:0007669"/>
    <property type="project" value="TreeGrafter"/>
</dbReference>
<dbReference type="InterPro" id="IPR050223">
    <property type="entry name" value="D-isomer_2-hydroxyacid_DH"/>
</dbReference>
<dbReference type="RefSeq" id="WP_169586136.1">
    <property type="nucleotide sequence ID" value="NZ_JABBGK010000001.1"/>
</dbReference>
<dbReference type="Gene3D" id="3.40.50.720">
    <property type="entry name" value="NAD(P)-binding Rossmann-like Domain"/>
    <property type="match status" value="2"/>
</dbReference>